<sequence>MKAKKYALLLTSLFLFHTTCSAANSDMINNPFNLNTESTLSNNYNADIDAFWQQYAQANTFQGIDEKNIHTIAITTGNDKAIVISQGRNESVLKYKEVAYDLNLKGYDLFLIDHRGQGLSERFGGDQYRGHVIHFQDYVDDLNQYVDSLALEKNYTQRYLVSHSMGGAISALYLEQYKTPFQGAIFFSPMLSINLGGLPPFIAKAVTYSSAEICSWFSDKACYVPAGEGYTKRPFEGNQLTHSEKRFYSSQYSFENIPATQLGDATMRWVATSISATEQAIKEANKINIPILLIQAGADEVVTSQGQKDFFDNIKNCKDSQFLTIDGAKHEILIESDKYRITALTHTLQFLISVAQGKRTCTK</sequence>
<evidence type="ECO:0000313" key="4">
    <source>
        <dbReference type="Proteomes" id="UP001157353"/>
    </source>
</evidence>
<dbReference type="EMBL" id="BSPQ01000001">
    <property type="protein sequence ID" value="GLS89566.1"/>
    <property type="molecule type" value="Genomic_DNA"/>
</dbReference>
<name>A0ABQ6DXU5_9GAMM</name>
<dbReference type="InterPro" id="IPR051044">
    <property type="entry name" value="MAG_DAG_Lipase"/>
</dbReference>
<evidence type="ECO:0000256" key="1">
    <source>
        <dbReference type="SAM" id="SignalP"/>
    </source>
</evidence>
<protein>
    <submittedName>
        <fullName evidence="3">Lysophospholipase L2</fullName>
    </submittedName>
</protein>
<dbReference type="PANTHER" id="PTHR11614">
    <property type="entry name" value="PHOSPHOLIPASE-RELATED"/>
    <property type="match status" value="1"/>
</dbReference>
<reference evidence="4" key="1">
    <citation type="journal article" date="2019" name="Int. J. Syst. Evol. Microbiol.">
        <title>The Global Catalogue of Microorganisms (GCM) 10K type strain sequencing project: providing services to taxonomists for standard genome sequencing and annotation.</title>
        <authorList>
            <consortium name="The Broad Institute Genomics Platform"/>
            <consortium name="The Broad Institute Genome Sequencing Center for Infectious Disease"/>
            <person name="Wu L."/>
            <person name="Ma J."/>
        </authorList>
    </citation>
    <scope>NUCLEOTIDE SEQUENCE [LARGE SCALE GENOMIC DNA]</scope>
    <source>
        <strain evidence="4">NBRC 103166</strain>
    </source>
</reference>
<accession>A0ABQ6DXU5</accession>
<keyword evidence="4" id="KW-1185">Reference proteome</keyword>
<dbReference type="Proteomes" id="UP001157353">
    <property type="component" value="Unassembled WGS sequence"/>
</dbReference>
<comment type="caution">
    <text evidence="3">The sequence shown here is derived from an EMBL/GenBank/DDBJ whole genome shotgun (WGS) entry which is preliminary data.</text>
</comment>
<dbReference type="InterPro" id="IPR022742">
    <property type="entry name" value="Hydrolase_4"/>
</dbReference>
<feature type="domain" description="Serine aminopeptidase S33" evidence="2">
    <location>
        <begin position="79"/>
        <end position="337"/>
    </location>
</feature>
<organism evidence="3 4">
    <name type="scientific">Psychromonas marina</name>
    <dbReference type="NCBI Taxonomy" id="88364"/>
    <lineage>
        <taxon>Bacteria</taxon>
        <taxon>Pseudomonadati</taxon>
        <taxon>Pseudomonadota</taxon>
        <taxon>Gammaproteobacteria</taxon>
        <taxon>Alteromonadales</taxon>
        <taxon>Psychromonadaceae</taxon>
        <taxon>Psychromonas</taxon>
    </lineage>
</organism>
<dbReference type="Pfam" id="PF12146">
    <property type="entry name" value="Hydrolase_4"/>
    <property type="match status" value="1"/>
</dbReference>
<dbReference type="Gene3D" id="3.40.50.1820">
    <property type="entry name" value="alpha/beta hydrolase"/>
    <property type="match status" value="1"/>
</dbReference>
<evidence type="ECO:0000259" key="2">
    <source>
        <dbReference type="Pfam" id="PF12146"/>
    </source>
</evidence>
<feature type="signal peptide" evidence="1">
    <location>
        <begin position="1"/>
        <end position="22"/>
    </location>
</feature>
<dbReference type="InterPro" id="IPR029058">
    <property type="entry name" value="AB_hydrolase_fold"/>
</dbReference>
<gene>
    <name evidence="3" type="ORF">GCM10007916_06330</name>
</gene>
<dbReference type="SUPFAM" id="SSF53474">
    <property type="entry name" value="alpha/beta-Hydrolases"/>
    <property type="match status" value="1"/>
</dbReference>
<keyword evidence="1" id="KW-0732">Signal</keyword>
<dbReference type="RefSeq" id="WP_284202679.1">
    <property type="nucleotide sequence ID" value="NZ_BSPQ01000001.1"/>
</dbReference>
<proteinExistence type="predicted"/>
<evidence type="ECO:0000313" key="3">
    <source>
        <dbReference type="EMBL" id="GLS89566.1"/>
    </source>
</evidence>
<feature type="chain" id="PRO_5046224367" evidence="1">
    <location>
        <begin position="23"/>
        <end position="363"/>
    </location>
</feature>